<evidence type="ECO:0000313" key="2">
    <source>
        <dbReference type="EMBL" id="KAF2461439.1"/>
    </source>
</evidence>
<name>A0A6A6PC66_9PEZI</name>
<dbReference type="OrthoDB" id="3550957at2759"/>
<feature type="transmembrane region" description="Helical" evidence="1">
    <location>
        <begin position="20"/>
        <end position="42"/>
    </location>
</feature>
<keyword evidence="1" id="KW-1133">Transmembrane helix</keyword>
<dbReference type="Pfam" id="PF12351">
    <property type="entry name" value="Fig1"/>
    <property type="match status" value="1"/>
</dbReference>
<dbReference type="AlphaFoldDB" id="A0A6A6PC66"/>
<dbReference type="PANTHER" id="PTHR28092:SF1">
    <property type="entry name" value="FACTOR-INDUCED GENE 1 PROTEIN"/>
    <property type="match status" value="1"/>
</dbReference>
<dbReference type="EMBL" id="MU001671">
    <property type="protein sequence ID" value="KAF2461439.1"/>
    <property type="molecule type" value="Genomic_DNA"/>
</dbReference>
<dbReference type="GO" id="GO:0000747">
    <property type="term" value="P:conjugation with cellular fusion"/>
    <property type="evidence" value="ECO:0007669"/>
    <property type="project" value="TreeGrafter"/>
</dbReference>
<sequence length="263" mass="27772">MTTFTLSWQRFIPFIGFHHVLMILLSSAIILLSILLAGCSSYSTMTNIYIMSLSYQNTTTTLDSSQANNNMSTVFDGLKGSAQLEVRAGYFGLCVRHGGIIWVCGSDTEGLVEQIGRANDPLNLIWMASKFRDDVIFSGVFIMGIVLAFVAILLLGTFPGWHEEDNEGSEVEVKPFPSRPVSHIALTTAMVSALLCLTGGLWQHVGAVGAAAMAESAGYGSVKAGIGAAAMALGWSGVGCITAVALGLGILVISITLISNMIG</sequence>
<proteinExistence type="predicted"/>
<keyword evidence="3" id="KW-1185">Reference proteome</keyword>
<reference evidence="2" key="1">
    <citation type="journal article" date="2020" name="Stud. Mycol.">
        <title>101 Dothideomycetes genomes: a test case for predicting lifestyles and emergence of pathogens.</title>
        <authorList>
            <person name="Haridas S."/>
            <person name="Albert R."/>
            <person name="Binder M."/>
            <person name="Bloem J."/>
            <person name="Labutti K."/>
            <person name="Salamov A."/>
            <person name="Andreopoulos B."/>
            <person name="Baker S."/>
            <person name="Barry K."/>
            <person name="Bills G."/>
            <person name="Bluhm B."/>
            <person name="Cannon C."/>
            <person name="Castanera R."/>
            <person name="Culley D."/>
            <person name="Daum C."/>
            <person name="Ezra D."/>
            <person name="Gonzalez J."/>
            <person name="Henrissat B."/>
            <person name="Kuo A."/>
            <person name="Liang C."/>
            <person name="Lipzen A."/>
            <person name="Lutzoni F."/>
            <person name="Magnuson J."/>
            <person name="Mondo S."/>
            <person name="Nolan M."/>
            <person name="Ohm R."/>
            <person name="Pangilinan J."/>
            <person name="Park H.-J."/>
            <person name="Ramirez L."/>
            <person name="Alfaro M."/>
            <person name="Sun H."/>
            <person name="Tritt A."/>
            <person name="Yoshinaga Y."/>
            <person name="Zwiers L.-H."/>
            <person name="Turgeon B."/>
            <person name="Goodwin S."/>
            <person name="Spatafora J."/>
            <person name="Crous P."/>
            <person name="Grigoriev I."/>
        </authorList>
    </citation>
    <scope>NUCLEOTIDE SEQUENCE</scope>
    <source>
        <strain evidence="2">ATCC 16933</strain>
    </source>
</reference>
<gene>
    <name evidence="2" type="ORF">BDY21DRAFT_332136</name>
</gene>
<accession>A0A6A6PC66</accession>
<organism evidence="2 3">
    <name type="scientific">Lineolata rhizophorae</name>
    <dbReference type="NCBI Taxonomy" id="578093"/>
    <lineage>
        <taxon>Eukaryota</taxon>
        <taxon>Fungi</taxon>
        <taxon>Dikarya</taxon>
        <taxon>Ascomycota</taxon>
        <taxon>Pezizomycotina</taxon>
        <taxon>Dothideomycetes</taxon>
        <taxon>Dothideomycetes incertae sedis</taxon>
        <taxon>Lineolatales</taxon>
        <taxon>Lineolataceae</taxon>
        <taxon>Lineolata</taxon>
    </lineage>
</organism>
<dbReference type="Proteomes" id="UP000799766">
    <property type="component" value="Unassembled WGS sequence"/>
</dbReference>
<feature type="transmembrane region" description="Helical" evidence="1">
    <location>
        <begin position="181"/>
        <end position="205"/>
    </location>
</feature>
<protein>
    <submittedName>
        <fullName evidence="2">Ca2+ regulator and membrane fusion protein Fig1-domain-containing protein</fullName>
    </submittedName>
</protein>
<dbReference type="GO" id="GO:0016020">
    <property type="term" value="C:membrane"/>
    <property type="evidence" value="ECO:0007669"/>
    <property type="project" value="InterPro"/>
</dbReference>
<keyword evidence="1" id="KW-0812">Transmembrane</keyword>
<feature type="transmembrane region" description="Helical" evidence="1">
    <location>
        <begin position="241"/>
        <end position="262"/>
    </location>
</feature>
<evidence type="ECO:0000256" key="1">
    <source>
        <dbReference type="SAM" id="Phobius"/>
    </source>
</evidence>
<dbReference type="PANTHER" id="PTHR28092">
    <property type="entry name" value="FACTOR-INDUCED GENE 1 PROTEIN"/>
    <property type="match status" value="1"/>
</dbReference>
<evidence type="ECO:0000313" key="3">
    <source>
        <dbReference type="Proteomes" id="UP000799766"/>
    </source>
</evidence>
<dbReference type="GO" id="GO:0043332">
    <property type="term" value="C:mating projection tip"/>
    <property type="evidence" value="ECO:0007669"/>
    <property type="project" value="TreeGrafter"/>
</dbReference>
<keyword evidence="1" id="KW-0472">Membrane</keyword>
<feature type="transmembrane region" description="Helical" evidence="1">
    <location>
        <begin position="135"/>
        <end position="161"/>
    </location>
</feature>
<dbReference type="InterPro" id="IPR033481">
    <property type="entry name" value="Dni1/Fig1"/>
</dbReference>